<evidence type="ECO:0000313" key="1">
    <source>
        <dbReference type="EMBL" id="MEV4926629.1"/>
    </source>
</evidence>
<evidence type="ECO:0000313" key="2">
    <source>
        <dbReference type="Proteomes" id="UP001552479"/>
    </source>
</evidence>
<accession>A0ABV3J1Q8</accession>
<gene>
    <name evidence="1" type="ORF">AB0L03_28060</name>
</gene>
<dbReference type="EMBL" id="JBFASG010000037">
    <property type="protein sequence ID" value="MEV4926629.1"/>
    <property type="molecule type" value="Genomic_DNA"/>
</dbReference>
<name>A0ABV3J1Q8_9ACTN</name>
<reference evidence="1 2" key="1">
    <citation type="submission" date="2024-06" db="EMBL/GenBank/DDBJ databases">
        <title>The Natural Products Discovery Center: Release of the First 8490 Sequenced Strains for Exploring Actinobacteria Biosynthetic Diversity.</title>
        <authorList>
            <person name="Kalkreuter E."/>
            <person name="Kautsar S.A."/>
            <person name="Yang D."/>
            <person name="Bader C.D."/>
            <person name="Teijaro C.N."/>
            <person name="Fluegel L."/>
            <person name="Davis C.M."/>
            <person name="Simpson J.R."/>
            <person name="Lauterbach L."/>
            <person name="Steele A.D."/>
            <person name="Gui C."/>
            <person name="Meng S."/>
            <person name="Li G."/>
            <person name="Viehrig K."/>
            <person name="Ye F."/>
            <person name="Su P."/>
            <person name="Kiefer A.F."/>
            <person name="Nichols A."/>
            <person name="Cepeda A.J."/>
            <person name="Yan W."/>
            <person name="Fan B."/>
            <person name="Jiang Y."/>
            <person name="Adhikari A."/>
            <person name="Zheng C.-J."/>
            <person name="Schuster L."/>
            <person name="Cowan T.M."/>
            <person name="Smanski M.J."/>
            <person name="Chevrette M.G."/>
            <person name="De Carvalho L.P.S."/>
            <person name="Shen B."/>
        </authorList>
    </citation>
    <scope>NUCLEOTIDE SEQUENCE [LARGE SCALE GENOMIC DNA]</scope>
    <source>
        <strain evidence="1 2">NPDC053791</strain>
    </source>
</reference>
<dbReference type="Proteomes" id="UP001552479">
    <property type="component" value="Unassembled WGS sequence"/>
</dbReference>
<proteinExistence type="predicted"/>
<comment type="caution">
    <text evidence="1">The sequence shown here is derived from an EMBL/GenBank/DDBJ whole genome shotgun (WGS) entry which is preliminary data.</text>
</comment>
<protein>
    <submittedName>
        <fullName evidence="1">Uncharacterized protein</fullName>
    </submittedName>
</protein>
<dbReference type="RefSeq" id="WP_366090010.1">
    <property type="nucleotide sequence ID" value="NZ_JBFASG010000037.1"/>
</dbReference>
<sequence length="54" mass="5822">MTFVTVRDGGVCGNDHPVALSRGLKRTLVSRLMIECVNRSRVRISVKPAAVIAA</sequence>
<keyword evidence="2" id="KW-1185">Reference proteome</keyword>
<organism evidence="1 2">
    <name type="scientific">Streptomyces roseoverticillatus</name>
    <dbReference type="NCBI Taxonomy" id="66429"/>
    <lineage>
        <taxon>Bacteria</taxon>
        <taxon>Bacillati</taxon>
        <taxon>Actinomycetota</taxon>
        <taxon>Actinomycetes</taxon>
        <taxon>Kitasatosporales</taxon>
        <taxon>Streptomycetaceae</taxon>
        <taxon>Streptomyces</taxon>
    </lineage>
</organism>